<dbReference type="PANTHER" id="PTHR12904">
    <property type="match status" value="1"/>
</dbReference>
<dbReference type="PANTHER" id="PTHR12904:SF22">
    <property type="entry name" value="ZYG-11 FAMILY MEMBER B, CELL CYCLE REGULATOR"/>
    <property type="match status" value="1"/>
</dbReference>
<dbReference type="Proteomes" id="UP000018467">
    <property type="component" value="Unassembled WGS sequence"/>
</dbReference>
<dbReference type="Ensembl" id="ENSAMXT00000020199.2">
    <property type="protein sequence ID" value="ENSAMXP00000020199.2"/>
    <property type="gene ID" value="ENSAMXG00000019616.2"/>
</dbReference>
<evidence type="ECO:0000313" key="6">
    <source>
        <dbReference type="Proteomes" id="UP000018467"/>
    </source>
</evidence>
<name>W5LK37_ASTMX</name>
<organism evidence="5 6">
    <name type="scientific">Astyanax mexicanus</name>
    <name type="common">Blind cave fish</name>
    <name type="synonym">Astyanax fasciatus mexicanus</name>
    <dbReference type="NCBI Taxonomy" id="7994"/>
    <lineage>
        <taxon>Eukaryota</taxon>
        <taxon>Metazoa</taxon>
        <taxon>Chordata</taxon>
        <taxon>Craniata</taxon>
        <taxon>Vertebrata</taxon>
        <taxon>Euteleostomi</taxon>
        <taxon>Actinopterygii</taxon>
        <taxon>Neopterygii</taxon>
        <taxon>Teleostei</taxon>
        <taxon>Ostariophysi</taxon>
        <taxon>Characiformes</taxon>
        <taxon>Characoidei</taxon>
        <taxon>Acestrorhamphidae</taxon>
        <taxon>Acestrorhamphinae</taxon>
        <taxon>Astyanax</taxon>
    </lineage>
</organism>
<dbReference type="InterPro" id="IPR011989">
    <property type="entry name" value="ARM-like"/>
</dbReference>
<feature type="domain" description="Protein zer-1 homolog-like C-terminal" evidence="4">
    <location>
        <begin position="367"/>
        <end position="678"/>
    </location>
</feature>
<feature type="region of interest" description="Disordered" evidence="3">
    <location>
        <begin position="677"/>
        <end position="700"/>
    </location>
</feature>
<reference evidence="5" key="4">
    <citation type="submission" date="2025-09" db="UniProtKB">
        <authorList>
            <consortium name="Ensembl"/>
        </authorList>
    </citation>
    <scope>IDENTIFICATION</scope>
</reference>
<evidence type="ECO:0000313" key="5">
    <source>
        <dbReference type="Ensembl" id="ENSAMXP00000020199.2"/>
    </source>
</evidence>
<reference evidence="6" key="2">
    <citation type="journal article" date="2014" name="Nat. Commun.">
        <title>The cavefish genome reveals candidate genes for eye loss.</title>
        <authorList>
            <person name="McGaugh S.E."/>
            <person name="Gross J.B."/>
            <person name="Aken B."/>
            <person name="Blin M."/>
            <person name="Borowsky R."/>
            <person name="Chalopin D."/>
            <person name="Hinaux H."/>
            <person name="Jeffery W.R."/>
            <person name="Keene A."/>
            <person name="Ma L."/>
            <person name="Minx P."/>
            <person name="Murphy D."/>
            <person name="O'Quin K.E."/>
            <person name="Retaux S."/>
            <person name="Rohner N."/>
            <person name="Searle S.M."/>
            <person name="Stahl B.A."/>
            <person name="Tabin C."/>
            <person name="Volff J.N."/>
            <person name="Yoshizawa M."/>
            <person name="Warren W.C."/>
        </authorList>
    </citation>
    <scope>NUCLEOTIDE SEQUENCE [LARGE SCALE GENOMIC DNA]</scope>
    <source>
        <strain evidence="6">female</strain>
    </source>
</reference>
<reference evidence="5" key="3">
    <citation type="submission" date="2025-08" db="UniProtKB">
        <authorList>
            <consortium name="Ensembl"/>
        </authorList>
    </citation>
    <scope>IDENTIFICATION</scope>
</reference>
<protein>
    <submittedName>
        <fullName evidence="5">Zyg-11 family member, cell cycle regulator, like</fullName>
    </submittedName>
</protein>
<dbReference type="AlphaFoldDB" id="W5LK37"/>
<dbReference type="Gene3D" id="1.25.10.10">
    <property type="entry name" value="Leucine-rich Repeat Variant"/>
    <property type="match status" value="1"/>
</dbReference>
<dbReference type="InterPro" id="IPR016024">
    <property type="entry name" value="ARM-type_fold"/>
</dbReference>
<evidence type="ECO:0000256" key="2">
    <source>
        <dbReference type="ARBA" id="ARBA00022786"/>
    </source>
</evidence>
<dbReference type="InterPro" id="IPR055142">
    <property type="entry name" value="ZER1-like_C"/>
</dbReference>
<dbReference type="InterPro" id="IPR032675">
    <property type="entry name" value="LRR_dom_sf"/>
</dbReference>
<dbReference type="Pfam" id="PF22964">
    <property type="entry name" value="ZER1-like_2nd"/>
    <property type="match status" value="1"/>
</dbReference>
<dbReference type="GeneTree" id="ENSGT00530000063187"/>
<sequence>MGEEGDAPPALSRLCVECVCGNLPVLCRVCGEDGSLRFCWCPVLPQELSDLLINTMAQQGVLDDRTVGVFRSTECLRLKRVCIRSCRLSAHSFSQALCSHRLQELNMSRLQGDITVSDVLQGILSNQHCRQSLQRLALTGLDLLSSSSDGRLRFSSLRALRTLGLAWTRLDDAMLEDICSLPLLDSLDISGTAVTDLTPLLNLQSHLRSLTAHGLHHLDMSTTSLLSILSKLDQLRHLDISNDRLDTDSECPLLERLEVLPVLESLDVSGWSGISDGVLEVFVEARRGMRFLGLLATGVGASDFLSGEGNLKVTGEYNITQCNEALRRYREREVLLQRALLHLHNLTNQQDIGPQPHTLQLVCAGGMQTHSESAGVQLVATACVFNLTNLELAMGVPNRLLGNVVQQLISTMRSFPNHQQIQKNCLLCLCSDHILQTVPFNRYEAVKQVMSCLSLYEDQTLQRMSVAVVSLLVSKLSVEEVGQLGAEEFIIKQLLSIVQQRASVGAVDPTLKFALSALWNLTDQTPSGCSMFLHNHGLELYSELLETYYFDSSIQQKVLGLLNNVAEVEELREQLMEEDLLEYILALLQGPQVEVGVSYFAGGVLAHLTSRTGPEWTLDPQLHHTILNRLVPTDNFIFSLFFRSFQPFYPLLDHSQPSGVQLWALWGIQLVIRQNGERERQTERQTEGRERQRERQRERY</sequence>
<evidence type="ECO:0000259" key="4">
    <source>
        <dbReference type="Pfam" id="PF22964"/>
    </source>
</evidence>
<comment type="similarity">
    <text evidence="1">Belongs to the zyg-11 family.</text>
</comment>
<evidence type="ECO:0000256" key="1">
    <source>
        <dbReference type="ARBA" id="ARBA00009420"/>
    </source>
</evidence>
<dbReference type="InterPro" id="IPR051341">
    <property type="entry name" value="Zyg-11_UBL_adapter"/>
</dbReference>
<dbReference type="HOGENOM" id="CLU_011533_1_0_1"/>
<dbReference type="Gene3D" id="3.80.10.10">
    <property type="entry name" value="Ribonuclease Inhibitor"/>
    <property type="match status" value="1"/>
</dbReference>
<proteinExistence type="inferred from homology"/>
<dbReference type="SUPFAM" id="SSF48371">
    <property type="entry name" value="ARM repeat"/>
    <property type="match status" value="1"/>
</dbReference>
<dbReference type="GO" id="GO:0031462">
    <property type="term" value="C:Cul2-RING ubiquitin ligase complex"/>
    <property type="evidence" value="ECO:0007669"/>
    <property type="project" value="TreeGrafter"/>
</dbReference>
<keyword evidence="2" id="KW-0833">Ubl conjugation pathway</keyword>
<accession>W5LK37</accession>
<reference evidence="6" key="1">
    <citation type="submission" date="2013-03" db="EMBL/GenBank/DDBJ databases">
        <authorList>
            <person name="Jeffery W."/>
            <person name="Warren W."/>
            <person name="Wilson R.K."/>
        </authorList>
    </citation>
    <scope>NUCLEOTIDE SEQUENCE</scope>
    <source>
        <strain evidence="6">female</strain>
    </source>
</reference>
<dbReference type="eggNOG" id="KOG3665">
    <property type="taxonomic scope" value="Eukaryota"/>
</dbReference>
<dbReference type="SUPFAM" id="SSF52047">
    <property type="entry name" value="RNI-like"/>
    <property type="match status" value="1"/>
</dbReference>
<keyword evidence="6" id="KW-1185">Reference proteome</keyword>
<dbReference type="Bgee" id="ENSAMXG00000019616">
    <property type="expression patterns" value="Expressed in testis and 14 other cell types or tissues"/>
</dbReference>
<evidence type="ECO:0000256" key="3">
    <source>
        <dbReference type="SAM" id="MobiDB-lite"/>
    </source>
</evidence>